<comment type="caution">
    <text evidence="13">The sequence shown here is derived from an EMBL/GenBank/DDBJ whole genome shotgun (WGS) entry which is preliminary data.</text>
</comment>
<evidence type="ECO:0000256" key="7">
    <source>
        <dbReference type="SAM" id="Coils"/>
    </source>
</evidence>
<feature type="transmembrane region" description="Helical" evidence="8">
    <location>
        <begin position="59"/>
        <end position="78"/>
    </location>
</feature>
<feature type="domain" description="PAC" evidence="12">
    <location>
        <begin position="848"/>
        <end position="900"/>
    </location>
</feature>
<evidence type="ECO:0000256" key="5">
    <source>
        <dbReference type="ARBA" id="ARBA00022777"/>
    </source>
</evidence>
<reference evidence="13 14" key="1">
    <citation type="journal article" date="2017" name="ISME J.">
        <title>Energy and carbon metabolisms in a deep terrestrial subsurface fluid microbial community.</title>
        <authorList>
            <person name="Momper L."/>
            <person name="Jungbluth S.P."/>
            <person name="Lee M.D."/>
            <person name="Amend J.P."/>
        </authorList>
    </citation>
    <scope>NUCLEOTIDE SEQUENCE [LARGE SCALE GENOMIC DNA]</scope>
    <source>
        <strain evidence="13">SURF_5</strain>
    </source>
</reference>
<dbReference type="SMART" id="SM00091">
    <property type="entry name" value="PAS"/>
    <property type="match status" value="6"/>
</dbReference>
<dbReference type="InterPro" id="IPR036890">
    <property type="entry name" value="HATPase_C_sf"/>
</dbReference>
<evidence type="ECO:0000259" key="11">
    <source>
        <dbReference type="PROSITE" id="PS50112"/>
    </source>
</evidence>
<proteinExistence type="predicted"/>
<dbReference type="InterPro" id="IPR004358">
    <property type="entry name" value="Sig_transdc_His_kin-like_C"/>
</dbReference>
<dbReference type="Gene3D" id="1.10.287.130">
    <property type="match status" value="1"/>
</dbReference>
<dbReference type="InterPro" id="IPR035965">
    <property type="entry name" value="PAS-like_dom_sf"/>
</dbReference>
<keyword evidence="7" id="KW-0175">Coiled coil</keyword>
<dbReference type="InterPro" id="IPR013655">
    <property type="entry name" value="PAS_fold_3"/>
</dbReference>
<keyword evidence="5" id="KW-0418">Kinase</keyword>
<dbReference type="Pfam" id="PF00512">
    <property type="entry name" value="HisKA"/>
    <property type="match status" value="1"/>
</dbReference>
<accession>A0A3A4MXM4</accession>
<evidence type="ECO:0000313" key="13">
    <source>
        <dbReference type="EMBL" id="RJP14857.1"/>
    </source>
</evidence>
<dbReference type="SUPFAM" id="SSF52172">
    <property type="entry name" value="CheY-like"/>
    <property type="match status" value="1"/>
</dbReference>
<dbReference type="Pfam" id="PF00072">
    <property type="entry name" value="Response_reg"/>
    <property type="match status" value="1"/>
</dbReference>
<evidence type="ECO:0000256" key="6">
    <source>
        <dbReference type="PROSITE-ProRule" id="PRU00169"/>
    </source>
</evidence>
<dbReference type="Pfam" id="PF02518">
    <property type="entry name" value="HATPase_c"/>
    <property type="match status" value="1"/>
</dbReference>
<feature type="domain" description="PAS" evidence="11">
    <location>
        <begin position="640"/>
        <end position="710"/>
    </location>
</feature>
<dbReference type="CDD" id="cd00082">
    <property type="entry name" value="HisKA"/>
    <property type="match status" value="1"/>
</dbReference>
<keyword evidence="8" id="KW-0812">Transmembrane</keyword>
<dbReference type="GO" id="GO:0006355">
    <property type="term" value="P:regulation of DNA-templated transcription"/>
    <property type="evidence" value="ECO:0007669"/>
    <property type="project" value="InterPro"/>
</dbReference>
<dbReference type="InterPro" id="IPR003594">
    <property type="entry name" value="HATPase_dom"/>
</dbReference>
<feature type="domain" description="PAC" evidence="12">
    <location>
        <begin position="714"/>
        <end position="766"/>
    </location>
</feature>
<dbReference type="InterPro" id="IPR052162">
    <property type="entry name" value="Sensor_kinase/Photoreceptor"/>
</dbReference>
<feature type="coiled-coil region" evidence="7">
    <location>
        <begin position="750"/>
        <end position="784"/>
    </location>
</feature>
<evidence type="ECO:0000256" key="1">
    <source>
        <dbReference type="ARBA" id="ARBA00000085"/>
    </source>
</evidence>
<dbReference type="CDD" id="cd00130">
    <property type="entry name" value="PAS"/>
    <property type="match status" value="6"/>
</dbReference>
<dbReference type="PROSITE" id="PS50113">
    <property type="entry name" value="PAC"/>
    <property type="match status" value="6"/>
</dbReference>
<dbReference type="Gene3D" id="3.40.50.2300">
    <property type="match status" value="1"/>
</dbReference>
<dbReference type="PANTHER" id="PTHR43304:SF1">
    <property type="entry name" value="PAC DOMAIN-CONTAINING PROTEIN"/>
    <property type="match status" value="1"/>
</dbReference>
<feature type="domain" description="PAS" evidence="11">
    <location>
        <begin position="411"/>
        <end position="460"/>
    </location>
</feature>
<dbReference type="InterPro" id="IPR000014">
    <property type="entry name" value="PAS"/>
</dbReference>
<dbReference type="InterPro" id="IPR036097">
    <property type="entry name" value="HisK_dim/P_sf"/>
</dbReference>
<evidence type="ECO:0000259" key="9">
    <source>
        <dbReference type="PROSITE" id="PS50109"/>
    </source>
</evidence>
<dbReference type="Pfam" id="PF13426">
    <property type="entry name" value="PAS_9"/>
    <property type="match status" value="2"/>
</dbReference>
<feature type="domain" description="PAC" evidence="12">
    <location>
        <begin position="974"/>
        <end position="1026"/>
    </location>
</feature>
<dbReference type="Proteomes" id="UP000265882">
    <property type="component" value="Unassembled WGS sequence"/>
</dbReference>
<feature type="transmembrane region" description="Helical" evidence="8">
    <location>
        <begin position="172"/>
        <end position="191"/>
    </location>
</feature>
<dbReference type="Pfam" id="PF00989">
    <property type="entry name" value="PAS"/>
    <property type="match status" value="3"/>
</dbReference>
<dbReference type="Gene3D" id="3.30.450.20">
    <property type="entry name" value="PAS domain"/>
    <property type="match status" value="6"/>
</dbReference>
<dbReference type="GO" id="GO:0000155">
    <property type="term" value="F:phosphorelay sensor kinase activity"/>
    <property type="evidence" value="ECO:0007669"/>
    <property type="project" value="InterPro"/>
</dbReference>
<feature type="domain" description="PAC" evidence="12">
    <location>
        <begin position="464"/>
        <end position="514"/>
    </location>
</feature>
<name>A0A3A4MXM4_ABYX5</name>
<keyword evidence="8" id="KW-0472">Membrane</keyword>
<feature type="domain" description="Histidine kinase" evidence="9">
    <location>
        <begin position="1039"/>
        <end position="1262"/>
    </location>
</feature>
<evidence type="ECO:0000259" key="12">
    <source>
        <dbReference type="PROSITE" id="PS50113"/>
    </source>
</evidence>
<dbReference type="PANTHER" id="PTHR43304">
    <property type="entry name" value="PHYTOCHROME-LIKE PROTEIN CPH1"/>
    <property type="match status" value="1"/>
</dbReference>
<dbReference type="Gene3D" id="3.30.565.10">
    <property type="entry name" value="Histidine kinase-like ATPase, C-terminal domain"/>
    <property type="match status" value="1"/>
</dbReference>
<dbReference type="PROSITE" id="PS50112">
    <property type="entry name" value="PAS"/>
    <property type="match status" value="5"/>
</dbReference>
<dbReference type="EMBL" id="QZKU01000141">
    <property type="protein sequence ID" value="RJP14857.1"/>
    <property type="molecule type" value="Genomic_DNA"/>
</dbReference>
<evidence type="ECO:0000259" key="10">
    <source>
        <dbReference type="PROSITE" id="PS50110"/>
    </source>
</evidence>
<evidence type="ECO:0000313" key="14">
    <source>
        <dbReference type="Proteomes" id="UP000265882"/>
    </source>
</evidence>
<feature type="domain" description="PAC" evidence="12">
    <location>
        <begin position="338"/>
        <end position="390"/>
    </location>
</feature>
<sequence>MQNAFSQRMTSTKVTNFLQRMEQNDPLRLKGLKARMLLTLFLAFLFSFTAPTASLPSLIIVLVAALTAIGLNGIWIALRPGSRYRIPITAAIDVLLVTASVRYLGAVETNFAWLYALIIIPHIIFSGHRLGLFVTVLSSVFYSVLLLGEYHGKIPELNLYVFTHRDFQDPAFFYKRLFIDNMIFLIAFVGAKEVSRITLRKNRELQKAHEEALRIRETLQQYTSGLEKTVGERTQSLTLTNEQLRAEISERGRIEKALRESKERYRMLVEEATDIICTIDMKTGLISSANAYASKVLGYDKPNEILNKLSFMDLVHPDDHAKVFERLREFALEKKRTPNFPLRLKQANGSYVHVEVNGATTYDSEGNPETFIGVLRDVTERKRAEEALRESEVRYRTLVDSSLTCICLIQDGKFKFANRRLIELAGYSLEELIEMSFLDLVYPEDRDFVRSVTQQRLNGQNVSPYSSYRTITRDGRVVWMQAFGTVVEHEGRPAILADLVDITELKRAEEELRSSGERLKILFEYAPDAYYLNDVNGNFVDGNKAAEELIGYAREELVGKSFLELNLIRADQLENAAAIMRENTRGKASLDDLILIRKDGSEVAVEVRIFPVRIDNQPMVLGIARDVTERKRADDLLRQSEEKYRTLLDSIEIGFYETDLEGNLLFFNESVQKVLGYPHDELLGMNYRQYVNNADARIIFNSFNKVFKTGTADKGFACNVITKHGSVKPIEFSVSLVRDVHGQPIGFRGVTRDITERRQAEEQLRKSEEKYRASEEKYRTLLELFDLGFYETDLSGNLLFFNETIREYLGYPADELRGMNYRRYVNEEDADIMFRAFNRVFKSGNAEKCFVCNVVTKKGSLTPVEFSVSLVRDENGSPAGFRGVTRDITERKEAEEQLRKSEEKYRTLFEESKDVICIASPDGELLDINAAGIHLFKASSKEELLKQNIFAFLFPLQEDRRRLEKAFTDRGFVKDFEVNTSDRNGRQLNLLITANSVRDDEGKIIAYRGIIRDVTEKKQLEQQLFQAQKMESIGTLAGGIAHDFNNLLGGILGYASFIKSKIDHNDKLYGYVDTIERSAMRAAELTSQLLGFARGGKYDTKTVNLNDIIIETMKIIGRTFDKSIEIETHLADELATVEADAAQIQQVLMNLCVNALDAMPGGGKLVIETEVADLSEDYIRLHFGAKKGDYVTLSVTDTGIGMDRETMKRIFEPFFTTKEKGKGTGLGLAMVYGVIKNHGGFIRVYSEPGAGSTFKVFLPAVGKAESKEPREDHLPRGGNEIILIVDDEAAIRSLAKDALEGKGYKVLLAEDGKEAIEVYRESFADIALVILDMVMPKMGGRETFLKMQEINPGIKALLSTGYSQNGKAKEILDCGVFGFIQKPYQVNKLLSKVRNVLDFTQA</sequence>
<evidence type="ECO:0000256" key="2">
    <source>
        <dbReference type="ARBA" id="ARBA00012438"/>
    </source>
</evidence>
<dbReference type="PROSITE" id="PS50109">
    <property type="entry name" value="HIS_KIN"/>
    <property type="match status" value="1"/>
</dbReference>
<feature type="coiled-coil region" evidence="7">
    <location>
        <begin position="884"/>
        <end position="911"/>
    </location>
</feature>
<dbReference type="PROSITE" id="PS50110">
    <property type="entry name" value="RESPONSE_REGULATORY"/>
    <property type="match status" value="1"/>
</dbReference>
<dbReference type="SUPFAM" id="SSF55874">
    <property type="entry name" value="ATPase domain of HSP90 chaperone/DNA topoisomerase II/histidine kinase"/>
    <property type="match status" value="1"/>
</dbReference>
<keyword evidence="8" id="KW-1133">Transmembrane helix</keyword>
<dbReference type="NCBIfam" id="TIGR00229">
    <property type="entry name" value="sensory_box"/>
    <property type="match status" value="6"/>
</dbReference>
<dbReference type="InterPro" id="IPR011006">
    <property type="entry name" value="CheY-like_superfamily"/>
</dbReference>
<dbReference type="SMART" id="SM00388">
    <property type="entry name" value="HisKA"/>
    <property type="match status" value="1"/>
</dbReference>
<dbReference type="SUPFAM" id="SSF47384">
    <property type="entry name" value="Homodimeric domain of signal transducing histidine kinase"/>
    <property type="match status" value="1"/>
</dbReference>
<organism evidence="13 14">
    <name type="scientific">Abyssobacteria bacterium (strain SURF_5)</name>
    <dbReference type="NCBI Taxonomy" id="2093360"/>
    <lineage>
        <taxon>Bacteria</taxon>
        <taxon>Pseudomonadati</taxon>
        <taxon>Candidatus Hydrogenedentota</taxon>
        <taxon>Candidatus Abyssobacteria</taxon>
    </lineage>
</organism>
<dbReference type="InterPro" id="IPR001610">
    <property type="entry name" value="PAC"/>
</dbReference>
<dbReference type="SMART" id="SM00448">
    <property type="entry name" value="REC"/>
    <property type="match status" value="1"/>
</dbReference>
<dbReference type="SUPFAM" id="SSF55785">
    <property type="entry name" value="PYP-like sensor domain (PAS domain)"/>
    <property type="match status" value="6"/>
</dbReference>
<gene>
    <name evidence="13" type="ORF">C4520_20930</name>
</gene>
<dbReference type="Pfam" id="PF08447">
    <property type="entry name" value="PAS_3"/>
    <property type="match status" value="1"/>
</dbReference>
<dbReference type="SMART" id="SM00387">
    <property type="entry name" value="HATPase_c"/>
    <property type="match status" value="1"/>
</dbReference>
<feature type="domain" description="PAS" evidence="11">
    <location>
        <begin position="774"/>
        <end position="844"/>
    </location>
</feature>
<dbReference type="EC" id="2.7.13.3" evidence="2"/>
<feature type="transmembrane region" description="Helical" evidence="8">
    <location>
        <begin position="132"/>
        <end position="152"/>
    </location>
</feature>
<comment type="catalytic activity">
    <reaction evidence="1">
        <text>ATP + protein L-histidine = ADP + protein N-phospho-L-histidine.</text>
        <dbReference type="EC" id="2.7.13.3"/>
    </reaction>
</comment>
<dbReference type="InterPro" id="IPR003661">
    <property type="entry name" value="HisK_dim/P_dom"/>
</dbReference>
<dbReference type="SMART" id="SM00086">
    <property type="entry name" value="PAC"/>
    <property type="match status" value="6"/>
</dbReference>
<feature type="domain" description="PAS" evidence="11">
    <location>
        <begin position="261"/>
        <end position="335"/>
    </location>
</feature>
<feature type="domain" description="Response regulatory" evidence="10">
    <location>
        <begin position="1281"/>
        <end position="1397"/>
    </location>
</feature>
<feature type="transmembrane region" description="Helical" evidence="8">
    <location>
        <begin position="110"/>
        <end position="125"/>
    </location>
</feature>
<evidence type="ECO:0000256" key="4">
    <source>
        <dbReference type="ARBA" id="ARBA00022679"/>
    </source>
</evidence>
<keyword evidence="3 6" id="KW-0597">Phosphoprotein</keyword>
<feature type="domain" description="PAS" evidence="11">
    <location>
        <begin position="515"/>
        <end position="587"/>
    </location>
</feature>
<dbReference type="InterPro" id="IPR005467">
    <property type="entry name" value="His_kinase_dom"/>
</dbReference>
<dbReference type="InterPro" id="IPR001789">
    <property type="entry name" value="Sig_transdc_resp-reg_receiver"/>
</dbReference>
<dbReference type="InterPro" id="IPR000700">
    <property type="entry name" value="PAS-assoc_C"/>
</dbReference>
<dbReference type="InterPro" id="IPR013767">
    <property type="entry name" value="PAS_fold"/>
</dbReference>
<keyword evidence="4" id="KW-0808">Transferase</keyword>
<protein>
    <recommendedName>
        <fullName evidence="2">histidine kinase</fullName>
        <ecNumber evidence="2">2.7.13.3</ecNumber>
    </recommendedName>
</protein>
<feature type="modified residue" description="4-aspartylphosphate" evidence="6">
    <location>
        <position position="1332"/>
    </location>
</feature>
<dbReference type="PRINTS" id="PR00344">
    <property type="entry name" value="BCTRLSENSOR"/>
</dbReference>
<feature type="domain" description="PAC" evidence="12">
    <location>
        <begin position="589"/>
        <end position="639"/>
    </location>
</feature>
<evidence type="ECO:0000256" key="3">
    <source>
        <dbReference type="ARBA" id="ARBA00022553"/>
    </source>
</evidence>
<evidence type="ECO:0000256" key="8">
    <source>
        <dbReference type="SAM" id="Phobius"/>
    </source>
</evidence>